<gene>
    <name evidence="7" type="primary">nadE</name>
    <name evidence="11" type="ORF">NQ491_01435</name>
</gene>
<dbReference type="SUPFAM" id="SSF52402">
    <property type="entry name" value="Adenine nucleotide alpha hydrolases-like"/>
    <property type="match status" value="1"/>
</dbReference>
<dbReference type="GO" id="GO:0003952">
    <property type="term" value="F:NAD+ synthase (glutamine-hydrolyzing) activity"/>
    <property type="evidence" value="ECO:0007669"/>
    <property type="project" value="UniProtKB-EC"/>
</dbReference>
<comment type="catalytic activity">
    <reaction evidence="7 8">
        <text>deamido-NAD(+) + L-glutamine + ATP + H2O = L-glutamate + AMP + diphosphate + NAD(+) + H(+)</text>
        <dbReference type="Rhea" id="RHEA:24384"/>
        <dbReference type="ChEBI" id="CHEBI:15377"/>
        <dbReference type="ChEBI" id="CHEBI:15378"/>
        <dbReference type="ChEBI" id="CHEBI:29985"/>
        <dbReference type="ChEBI" id="CHEBI:30616"/>
        <dbReference type="ChEBI" id="CHEBI:33019"/>
        <dbReference type="ChEBI" id="CHEBI:57540"/>
        <dbReference type="ChEBI" id="CHEBI:58359"/>
        <dbReference type="ChEBI" id="CHEBI:58437"/>
        <dbReference type="ChEBI" id="CHEBI:456215"/>
        <dbReference type="EC" id="6.3.5.1"/>
    </reaction>
</comment>
<dbReference type="CDD" id="cd00553">
    <property type="entry name" value="NAD_synthase"/>
    <property type="match status" value="1"/>
</dbReference>
<name>A0ABY5V1E3_9BACT</name>
<evidence type="ECO:0000259" key="10">
    <source>
        <dbReference type="PROSITE" id="PS50263"/>
    </source>
</evidence>
<keyword evidence="3 7" id="KW-0436">Ligase</keyword>
<dbReference type="InterPro" id="IPR014729">
    <property type="entry name" value="Rossmann-like_a/b/a_fold"/>
</dbReference>
<evidence type="ECO:0000256" key="9">
    <source>
        <dbReference type="RuleBase" id="RU003811"/>
    </source>
</evidence>
<dbReference type="PANTHER" id="PTHR23090">
    <property type="entry name" value="NH 3 /GLUTAMINE-DEPENDENT NAD + SYNTHETASE"/>
    <property type="match status" value="1"/>
</dbReference>
<dbReference type="PROSITE" id="PS50263">
    <property type="entry name" value="CN_HYDROLASE"/>
    <property type="match status" value="1"/>
</dbReference>
<feature type="binding site" evidence="7">
    <location>
        <position position="379"/>
    </location>
    <ligand>
        <name>ATP</name>
        <dbReference type="ChEBI" id="CHEBI:30616"/>
    </ligand>
</feature>
<dbReference type="EC" id="6.3.5.1" evidence="7 8"/>
<evidence type="ECO:0000256" key="5">
    <source>
        <dbReference type="ARBA" id="ARBA00022840"/>
    </source>
</evidence>
<dbReference type="Gene3D" id="3.60.110.10">
    <property type="entry name" value="Carbon-nitrogen hydrolase"/>
    <property type="match status" value="1"/>
</dbReference>
<dbReference type="NCBIfam" id="NF010588">
    <property type="entry name" value="PRK13981.1"/>
    <property type="match status" value="1"/>
</dbReference>
<keyword evidence="4 7" id="KW-0547">Nucleotide-binding</keyword>
<dbReference type="CDD" id="cd07570">
    <property type="entry name" value="GAT_Gln-NAD-synth"/>
    <property type="match status" value="1"/>
</dbReference>
<evidence type="ECO:0000313" key="12">
    <source>
        <dbReference type="Proteomes" id="UP001059295"/>
    </source>
</evidence>
<feature type="binding site" evidence="7">
    <location>
        <position position="355"/>
    </location>
    <ligand>
        <name>deamido-NAD(+)</name>
        <dbReference type="ChEBI" id="CHEBI:58437"/>
        <note>ligand shared between two neighboring subunits</note>
    </ligand>
</feature>
<feature type="active site" description="For glutaminase activity" evidence="7">
    <location>
        <position position="108"/>
    </location>
</feature>
<evidence type="ECO:0000256" key="4">
    <source>
        <dbReference type="ARBA" id="ARBA00022741"/>
    </source>
</evidence>
<comment type="function">
    <text evidence="7">Catalyzes the ATP-dependent amidation of deamido-NAD to form NAD. Uses L-glutamine as a nitrogen source.</text>
</comment>
<dbReference type="Gene3D" id="3.40.50.620">
    <property type="entry name" value="HUPs"/>
    <property type="match status" value="1"/>
</dbReference>
<dbReference type="HAMAP" id="MF_02090">
    <property type="entry name" value="NadE_glutamine_dep"/>
    <property type="match status" value="1"/>
</dbReference>
<comment type="pathway">
    <text evidence="1 7 8">Cofactor biosynthesis; NAD(+) biosynthesis; NAD(+) from deamido-NAD(+) (L-Gln route): step 1/1.</text>
</comment>
<feature type="domain" description="CN hydrolase" evidence="10">
    <location>
        <begin position="1"/>
        <end position="233"/>
    </location>
</feature>
<dbReference type="InterPro" id="IPR003694">
    <property type="entry name" value="NAD_synthase"/>
</dbReference>
<dbReference type="GeneID" id="82890355"/>
<feature type="binding site" evidence="7">
    <location>
        <position position="494"/>
    </location>
    <ligand>
        <name>deamido-NAD(+)</name>
        <dbReference type="ChEBI" id="CHEBI:58437"/>
        <note>ligand shared between two neighboring subunits</note>
    </ligand>
</feature>
<dbReference type="InterPro" id="IPR003010">
    <property type="entry name" value="C-N_Hydrolase"/>
</dbReference>
<comment type="caution">
    <text evidence="7">Lacks conserved residue(s) required for the propagation of feature annotation.</text>
</comment>
<dbReference type="InterPro" id="IPR014445">
    <property type="entry name" value="Gln-dep_NAD_synthase"/>
</dbReference>
<dbReference type="PIRSF" id="PIRSF006630">
    <property type="entry name" value="NADS_GAT"/>
    <property type="match status" value="1"/>
</dbReference>
<dbReference type="RefSeq" id="WP_019245134.1">
    <property type="nucleotide sequence ID" value="NZ_CAPH01000006.1"/>
</dbReference>
<proteinExistence type="inferred from homology"/>
<dbReference type="PANTHER" id="PTHR23090:SF9">
    <property type="entry name" value="GLUTAMINE-DEPENDENT NAD(+) SYNTHETASE"/>
    <property type="match status" value="1"/>
</dbReference>
<feature type="binding site" evidence="7">
    <location>
        <begin position="272"/>
        <end position="279"/>
    </location>
    <ligand>
        <name>ATP</name>
        <dbReference type="ChEBI" id="CHEBI:30616"/>
    </ligand>
</feature>
<dbReference type="SUPFAM" id="SSF56317">
    <property type="entry name" value="Carbon-nitrogen hydrolase"/>
    <property type="match status" value="1"/>
</dbReference>
<protein>
    <recommendedName>
        <fullName evidence="7 8">Glutamine-dependent NAD(+) synthetase</fullName>
        <ecNumber evidence="7 8">6.3.5.1</ecNumber>
    </recommendedName>
    <alternativeName>
        <fullName evidence="7 8">NAD(+) synthase [glutamine-hydrolyzing]</fullName>
    </alternativeName>
</protein>
<keyword evidence="12" id="KW-1185">Reference proteome</keyword>
<evidence type="ECO:0000256" key="7">
    <source>
        <dbReference type="HAMAP-Rule" id="MF_02090"/>
    </source>
</evidence>
<organism evidence="11 12">
    <name type="scientific">Alistipes ihumii AP11</name>
    <dbReference type="NCBI Taxonomy" id="1211813"/>
    <lineage>
        <taxon>Bacteria</taxon>
        <taxon>Pseudomonadati</taxon>
        <taxon>Bacteroidota</taxon>
        <taxon>Bacteroidia</taxon>
        <taxon>Bacteroidales</taxon>
        <taxon>Rikenellaceae</taxon>
        <taxon>Alistipes</taxon>
    </lineage>
</organism>
<evidence type="ECO:0000256" key="8">
    <source>
        <dbReference type="PIRNR" id="PIRNR006630"/>
    </source>
</evidence>
<comment type="similarity">
    <text evidence="2 7 8">In the C-terminal section; belongs to the NAD synthetase family.</text>
</comment>
<evidence type="ECO:0000256" key="3">
    <source>
        <dbReference type="ARBA" id="ARBA00022598"/>
    </source>
</evidence>
<comment type="similarity">
    <text evidence="9">Belongs to the NAD synthetase family.</text>
</comment>
<evidence type="ECO:0000313" key="11">
    <source>
        <dbReference type="EMBL" id="UWN57464.1"/>
    </source>
</evidence>
<evidence type="ECO:0000256" key="1">
    <source>
        <dbReference type="ARBA" id="ARBA00005188"/>
    </source>
</evidence>
<keyword evidence="5 7" id="KW-0067">ATP-binding</keyword>
<dbReference type="Proteomes" id="UP001059295">
    <property type="component" value="Chromosome"/>
</dbReference>
<evidence type="ECO:0000256" key="2">
    <source>
        <dbReference type="ARBA" id="ARBA00007145"/>
    </source>
</evidence>
<dbReference type="EMBL" id="CP102294">
    <property type="protein sequence ID" value="UWN57464.1"/>
    <property type="molecule type" value="Genomic_DNA"/>
</dbReference>
<dbReference type="InterPro" id="IPR036526">
    <property type="entry name" value="C-N_Hydrolase_sf"/>
</dbReference>
<dbReference type="NCBIfam" id="TIGR00552">
    <property type="entry name" value="nadE"/>
    <property type="match status" value="1"/>
</dbReference>
<dbReference type="Pfam" id="PF00795">
    <property type="entry name" value="CN_hydrolase"/>
    <property type="match status" value="1"/>
</dbReference>
<feature type="binding site" evidence="7">
    <location>
        <position position="163"/>
    </location>
    <ligand>
        <name>L-glutamine</name>
        <dbReference type="ChEBI" id="CHEBI:58359"/>
    </ligand>
</feature>
<evidence type="ECO:0000256" key="6">
    <source>
        <dbReference type="ARBA" id="ARBA00023027"/>
    </source>
</evidence>
<sequence>MKIALAQQNYTIGDFKSNKEKIVRCIEQAKSESADLVVFSEQAISGAPAYDLLNKVTFLELCEETLEEIARCCEGISVLVGMPAQCMNKTISVAALIEDRKIKRYVGKKTIESRDEMCHISSSKGCEYIKIRGKKIAVVVGEDIKTEQEYGEYADLIVNLAHSPYSRGVVEKRYDFYRQLAFMTGKTILYVNSVGGQTDIVYDGSSAAFNSRGEAIALLKSFEEDFQTVDVDGNETPKKIPEQNKTYNVYRAIKLGLGDFFAKSGFKTACLGLSGGIDSAVVLSMAAETLGPENIRVLLMPSQFSSDHSVEDARELAENLGVEYQIVPINETFAALTATLGPVFGELPFNVAEENMQARIRGMMMMAISNKFGNVLLATSNKSEIAVGYGTLYGDTVGALSIIGDLYKSEVYDLARYINRQREIIPLNTIMKAPSAELRLEQKDSDSLPPYDVLDAILYRMIEEGQSREEIINAGFDEDEVYKVYNLVVKSEFKRYQSCPTLRLSTRPMRTGRTMPLTNKYGC</sequence>
<feature type="active site" description="Proton acceptor; for glutaminase activity" evidence="7">
    <location>
        <position position="41"/>
    </location>
</feature>
<accession>A0ABY5V1E3</accession>
<keyword evidence="6 7" id="KW-0520">NAD</keyword>
<dbReference type="InterPro" id="IPR022310">
    <property type="entry name" value="NAD/GMP_synthase"/>
</dbReference>
<feature type="binding site" evidence="7">
    <location>
        <position position="384"/>
    </location>
    <ligand>
        <name>deamido-NAD(+)</name>
        <dbReference type="ChEBI" id="CHEBI:58437"/>
        <note>ligand shared between two neighboring subunits</note>
    </ligand>
</feature>
<dbReference type="Pfam" id="PF02540">
    <property type="entry name" value="NAD_synthase"/>
    <property type="match status" value="1"/>
</dbReference>
<reference evidence="11" key="1">
    <citation type="journal article" date="2022" name="Cell">
        <title>Design, construction, and in vivo augmentation of a complex gut microbiome.</title>
        <authorList>
            <person name="Cheng A.G."/>
            <person name="Ho P.Y."/>
            <person name="Aranda-Diaz A."/>
            <person name="Jain S."/>
            <person name="Yu F.B."/>
            <person name="Meng X."/>
            <person name="Wang M."/>
            <person name="Iakiviak M."/>
            <person name="Nagashima K."/>
            <person name="Zhao A."/>
            <person name="Murugkar P."/>
            <person name="Patil A."/>
            <person name="Atabakhsh K."/>
            <person name="Weakley A."/>
            <person name="Yan J."/>
            <person name="Brumbaugh A.R."/>
            <person name="Higginbottom S."/>
            <person name="Dimas A."/>
            <person name="Shiver A.L."/>
            <person name="Deutschbauer A."/>
            <person name="Neff N."/>
            <person name="Sonnenburg J.L."/>
            <person name="Huang K.C."/>
            <person name="Fischbach M.A."/>
        </authorList>
    </citation>
    <scope>NUCLEOTIDE SEQUENCE</scope>
    <source>
        <strain evidence="11">AP11</strain>
    </source>
</reference>